<feature type="transmembrane region" description="Helical" evidence="10">
    <location>
        <begin position="75"/>
        <end position="99"/>
    </location>
</feature>
<feature type="region of interest" description="Disordered" evidence="9">
    <location>
        <begin position="410"/>
        <end position="469"/>
    </location>
</feature>
<evidence type="ECO:0000256" key="4">
    <source>
        <dbReference type="ARBA" id="ARBA00022679"/>
    </source>
</evidence>
<dbReference type="Pfam" id="PF23539">
    <property type="entry name" value="DUF7134"/>
    <property type="match status" value="1"/>
</dbReference>
<accession>A0A068VVA1</accession>
<feature type="domain" description="Signal transduction histidine kinase subgroup 3 dimerisation and phosphoacceptor" evidence="12">
    <location>
        <begin position="210"/>
        <end position="273"/>
    </location>
</feature>
<evidence type="ECO:0000256" key="3">
    <source>
        <dbReference type="ARBA" id="ARBA00022553"/>
    </source>
</evidence>
<dbReference type="InterPro" id="IPR003594">
    <property type="entry name" value="HATPase_dom"/>
</dbReference>
<name>A0A068VVA1_PROFF</name>
<dbReference type="GO" id="GO:0016020">
    <property type="term" value="C:membrane"/>
    <property type="evidence" value="ECO:0007669"/>
    <property type="project" value="InterPro"/>
</dbReference>
<dbReference type="SUPFAM" id="SSF55874">
    <property type="entry name" value="ATPase domain of HSP90 chaperone/DNA topoisomerase II/histidine kinase"/>
    <property type="match status" value="1"/>
</dbReference>
<dbReference type="EC" id="2.7.13.3" evidence="2"/>
<evidence type="ECO:0000259" key="13">
    <source>
        <dbReference type="Pfam" id="PF23539"/>
    </source>
</evidence>
<keyword evidence="3" id="KW-0597">Phosphoprotein</keyword>
<dbReference type="Gene3D" id="1.20.5.1930">
    <property type="match status" value="1"/>
</dbReference>
<keyword evidence="10" id="KW-1133">Transmembrane helix</keyword>
<keyword evidence="5" id="KW-0547">Nucleotide-binding</keyword>
<evidence type="ECO:0000256" key="10">
    <source>
        <dbReference type="SAM" id="Phobius"/>
    </source>
</evidence>
<evidence type="ECO:0000256" key="8">
    <source>
        <dbReference type="ARBA" id="ARBA00023012"/>
    </source>
</evidence>
<evidence type="ECO:0000259" key="12">
    <source>
        <dbReference type="Pfam" id="PF07730"/>
    </source>
</evidence>
<evidence type="ECO:0000256" key="6">
    <source>
        <dbReference type="ARBA" id="ARBA00022777"/>
    </source>
</evidence>
<evidence type="ECO:0000256" key="7">
    <source>
        <dbReference type="ARBA" id="ARBA00022840"/>
    </source>
</evidence>
<dbReference type="PANTHER" id="PTHR24421:SF10">
    <property type="entry name" value="NITRATE_NITRITE SENSOR PROTEIN NARQ"/>
    <property type="match status" value="1"/>
</dbReference>
<feature type="domain" description="Histidine kinase/HSP90-like ATPase" evidence="11">
    <location>
        <begin position="318"/>
        <end position="405"/>
    </location>
</feature>
<dbReference type="CDD" id="cd16917">
    <property type="entry name" value="HATPase_UhpB-NarQ-NarX-like"/>
    <property type="match status" value="1"/>
</dbReference>
<proteinExistence type="predicted"/>
<evidence type="ECO:0000256" key="2">
    <source>
        <dbReference type="ARBA" id="ARBA00012438"/>
    </source>
</evidence>
<keyword evidence="8" id="KW-0902">Two-component regulatory system</keyword>
<comment type="catalytic activity">
    <reaction evidence="1">
        <text>ATP + protein L-histidine = ADP + protein N-phospho-L-histidine.</text>
        <dbReference type="EC" id="2.7.13.3"/>
    </reaction>
</comment>
<keyword evidence="7" id="KW-0067">ATP-binding</keyword>
<dbReference type="InterPro" id="IPR036890">
    <property type="entry name" value="HATPase_C_sf"/>
</dbReference>
<dbReference type="InterPro" id="IPR050482">
    <property type="entry name" value="Sensor_HK_TwoCompSys"/>
</dbReference>
<evidence type="ECO:0000259" key="11">
    <source>
        <dbReference type="Pfam" id="PF02518"/>
    </source>
</evidence>
<gene>
    <name evidence="14" type="ORF">PFCIRM138_04385</name>
</gene>
<organism evidence="14">
    <name type="scientific">Propionibacterium freudenreichii subsp. freudenreichii</name>
    <dbReference type="NCBI Taxonomy" id="66712"/>
    <lineage>
        <taxon>Bacteria</taxon>
        <taxon>Bacillati</taxon>
        <taxon>Actinomycetota</taxon>
        <taxon>Actinomycetes</taxon>
        <taxon>Propionibacteriales</taxon>
        <taxon>Propionibacteriaceae</taxon>
        <taxon>Propionibacterium</taxon>
    </lineage>
</organism>
<evidence type="ECO:0000313" key="14">
    <source>
        <dbReference type="EMBL" id="CEP27613.1"/>
    </source>
</evidence>
<evidence type="ECO:0000256" key="9">
    <source>
        <dbReference type="SAM" id="MobiDB-lite"/>
    </source>
</evidence>
<dbReference type="KEGG" id="pfre:RM25_2077"/>
<dbReference type="EMBL" id="LM676439">
    <property type="protein sequence ID" value="CEP27613.1"/>
    <property type="molecule type" value="Genomic_DNA"/>
</dbReference>
<dbReference type="AlphaFoldDB" id="A0A068VVA1"/>
<dbReference type="GO" id="GO:0046983">
    <property type="term" value="F:protein dimerization activity"/>
    <property type="evidence" value="ECO:0007669"/>
    <property type="project" value="InterPro"/>
</dbReference>
<dbReference type="Pfam" id="PF02518">
    <property type="entry name" value="HATPase_c"/>
    <property type="match status" value="1"/>
</dbReference>
<dbReference type="GO" id="GO:0000155">
    <property type="term" value="F:phosphorelay sensor kinase activity"/>
    <property type="evidence" value="ECO:0007669"/>
    <property type="project" value="InterPro"/>
</dbReference>
<keyword evidence="6 14" id="KW-0418">Kinase</keyword>
<reference evidence="14" key="1">
    <citation type="submission" date="2014-08" db="EMBL/GenBank/DDBJ databases">
        <authorList>
            <person name="Falentin Helene"/>
        </authorList>
    </citation>
    <scope>NUCLEOTIDE SEQUENCE</scope>
</reference>
<feature type="transmembrane region" description="Helical" evidence="10">
    <location>
        <begin position="50"/>
        <end position="68"/>
    </location>
</feature>
<dbReference type="InterPro" id="IPR055558">
    <property type="entry name" value="DUF7134"/>
</dbReference>
<dbReference type="Gene3D" id="3.30.565.10">
    <property type="entry name" value="Histidine kinase-like ATPase, C-terminal domain"/>
    <property type="match status" value="1"/>
</dbReference>
<sequence length="469" mass="49249">MTSTRLPWPTMPGGWDREGPEPVSRWDVMLTAALMVGTSFWGDLMANHQGHYVASVLTSLAITAPVVLRRRRPLLMLAIVSVASLVQCVTVSGPTASLLAVPVVAYSVAKWVSGHDSRLVLLSGLIGAVIGPLRWIGSVNFVDGYAGRVRMLVLLFVMCFAAVLVPYLIGRRVRENDITGQERARAAEQRYQAELATREERARATEARVRNDIARELHDVVAHSLSVIIVQAEGGKALARKNPPAAAETLDTIAETGREALTEMRRMVGVLRAGPGGTEYAPQPGLGDIAEMVQRAGDRVSLQVTGAQPAVPATVGLAAYRVVQEALTNFFKHAGPQATCRVQINYGAADIDIEVADNGMGSKAPNDGAGNGLKGMQERVGAVGGKLNARARRTGGFQVKALLPIAAKPPKVATSEPASAPAQADGGEPADGGVPAAQPADPAPEGRVDRGAPHQASPQGPGHHDGPVA</sequence>
<protein>
    <recommendedName>
        <fullName evidence="2">histidine kinase</fullName>
        <ecNumber evidence="2">2.7.13.3</ecNumber>
    </recommendedName>
</protein>
<feature type="transmembrane region" description="Helical" evidence="10">
    <location>
        <begin position="119"/>
        <end position="137"/>
    </location>
</feature>
<dbReference type="InterPro" id="IPR011712">
    <property type="entry name" value="Sig_transdc_His_kin_sub3_dim/P"/>
</dbReference>
<dbReference type="RefSeq" id="WP_013162030.1">
    <property type="nucleotide sequence ID" value="NZ_CP010341.1"/>
</dbReference>
<evidence type="ECO:0000256" key="1">
    <source>
        <dbReference type="ARBA" id="ARBA00000085"/>
    </source>
</evidence>
<feature type="transmembrane region" description="Helical" evidence="10">
    <location>
        <begin position="149"/>
        <end position="169"/>
    </location>
</feature>
<keyword evidence="4" id="KW-0808">Transferase</keyword>
<evidence type="ECO:0000256" key="5">
    <source>
        <dbReference type="ARBA" id="ARBA00022741"/>
    </source>
</evidence>
<dbReference type="PANTHER" id="PTHR24421">
    <property type="entry name" value="NITRATE/NITRITE SENSOR PROTEIN NARX-RELATED"/>
    <property type="match status" value="1"/>
</dbReference>
<dbReference type="PATRIC" id="fig|66712.6.peg.2122"/>
<dbReference type="Pfam" id="PF07730">
    <property type="entry name" value="HisKA_3"/>
    <property type="match status" value="1"/>
</dbReference>
<keyword evidence="10" id="KW-0472">Membrane</keyword>
<keyword evidence="10" id="KW-0812">Transmembrane</keyword>
<feature type="domain" description="DUF7134" evidence="13">
    <location>
        <begin position="27"/>
        <end position="175"/>
    </location>
</feature>
<dbReference type="GO" id="GO:0005524">
    <property type="term" value="F:ATP binding"/>
    <property type="evidence" value="ECO:0007669"/>
    <property type="project" value="UniProtKB-KW"/>
</dbReference>